<evidence type="ECO:0000256" key="2">
    <source>
        <dbReference type="PROSITE-ProRule" id="PRU00335"/>
    </source>
</evidence>
<dbReference type="InterPro" id="IPR009057">
    <property type="entry name" value="Homeodomain-like_sf"/>
</dbReference>
<dbReference type="SUPFAM" id="SSF46689">
    <property type="entry name" value="Homeodomain-like"/>
    <property type="match status" value="1"/>
</dbReference>
<keyword evidence="5" id="KW-1185">Reference proteome</keyword>
<feature type="DNA-binding region" description="H-T-H motif" evidence="2">
    <location>
        <begin position="18"/>
        <end position="37"/>
    </location>
</feature>
<dbReference type="PROSITE" id="PS50977">
    <property type="entry name" value="HTH_TETR_2"/>
    <property type="match status" value="1"/>
</dbReference>
<dbReference type="Proteomes" id="UP000006001">
    <property type="component" value="Unassembled WGS sequence"/>
</dbReference>
<comment type="caution">
    <text evidence="4">The sequence shown here is derived from an EMBL/GenBank/DDBJ whole genome shotgun (WGS) entry which is preliminary data.</text>
</comment>
<accession>D0WFE4</accession>
<feature type="domain" description="HTH tetR-type" evidence="3">
    <location>
        <begin position="1"/>
        <end position="55"/>
    </location>
</feature>
<dbReference type="eggNOG" id="COG1309">
    <property type="taxonomic scope" value="Bacteria"/>
</dbReference>
<dbReference type="Gene3D" id="1.10.357.10">
    <property type="entry name" value="Tetracycline Repressor, domain 2"/>
    <property type="match status" value="1"/>
</dbReference>
<protein>
    <submittedName>
        <fullName evidence="4">Transcriptional regulator, TetR family</fullName>
    </submittedName>
</protein>
<name>D0WFE4_SLAES</name>
<evidence type="ECO:0000256" key="1">
    <source>
        <dbReference type="ARBA" id="ARBA00023125"/>
    </source>
</evidence>
<keyword evidence="1 2" id="KW-0238">DNA-binding</keyword>
<sequence>MVVAAAIILREQGPSSVTYRHVAGKAGAASSSVGYYFDSIDDLLREAAEYNVRMWARRAEKAADAAEDLTREEARAQVVELLLQACLPEDLVVPVAHYEQLMTAAESSVVTTAYRRGRERLDDAISRILRCAGLSKVNPRIVAAVVDGAAVAGISEGHPVREAAHTMLSEAIGVMGEAQQDED</sequence>
<gene>
    <name evidence="4" type="ORF">HMPREF0762_00462</name>
</gene>
<evidence type="ECO:0000313" key="5">
    <source>
        <dbReference type="Proteomes" id="UP000006001"/>
    </source>
</evidence>
<evidence type="ECO:0000313" key="4">
    <source>
        <dbReference type="EMBL" id="EEZ61828.1"/>
    </source>
</evidence>
<dbReference type="EMBL" id="ACUX02000005">
    <property type="protein sequence ID" value="EEZ61828.1"/>
    <property type="molecule type" value="Genomic_DNA"/>
</dbReference>
<organism evidence="4 5">
    <name type="scientific">Slackia exigua (strain ATCC 700122 / DSM 15923 / CIP 105133 / JCM 11022 / KCTC 5966 / S-7)</name>
    <dbReference type="NCBI Taxonomy" id="649764"/>
    <lineage>
        <taxon>Bacteria</taxon>
        <taxon>Bacillati</taxon>
        <taxon>Actinomycetota</taxon>
        <taxon>Coriobacteriia</taxon>
        <taxon>Eggerthellales</taxon>
        <taxon>Eggerthellaceae</taxon>
        <taxon>Slackia</taxon>
    </lineage>
</organism>
<reference evidence="4" key="1">
    <citation type="submission" date="2009-10" db="EMBL/GenBank/DDBJ databases">
        <authorList>
            <person name="Weinstock G."/>
            <person name="Sodergren E."/>
            <person name="Clifton S."/>
            <person name="Fulton L."/>
            <person name="Fulton B."/>
            <person name="Courtney L."/>
            <person name="Fronick C."/>
            <person name="Harrison M."/>
            <person name="Strong C."/>
            <person name="Farmer C."/>
            <person name="Delahaunty K."/>
            <person name="Markovic C."/>
            <person name="Hall O."/>
            <person name="Minx P."/>
            <person name="Tomlinson C."/>
            <person name="Mitreva M."/>
            <person name="Nelson J."/>
            <person name="Hou S."/>
            <person name="Wollam A."/>
            <person name="Pepin K.H."/>
            <person name="Johnson M."/>
            <person name="Bhonagiri V."/>
            <person name="Nash W.E."/>
            <person name="Warren W."/>
            <person name="Chinwalla A."/>
            <person name="Mardis E.R."/>
            <person name="Wilson R.K."/>
        </authorList>
    </citation>
    <scope>NUCLEOTIDE SEQUENCE [LARGE SCALE GENOMIC DNA]</scope>
    <source>
        <strain evidence="4">ATCC 700122</strain>
    </source>
</reference>
<dbReference type="HOGENOM" id="CLU_069356_21_3_11"/>
<dbReference type="STRING" id="649764.HMPREF0762_00462"/>
<dbReference type="Pfam" id="PF00440">
    <property type="entry name" value="TetR_N"/>
    <property type="match status" value="1"/>
</dbReference>
<dbReference type="GO" id="GO:0003677">
    <property type="term" value="F:DNA binding"/>
    <property type="evidence" value="ECO:0007669"/>
    <property type="project" value="UniProtKB-UniRule"/>
</dbReference>
<dbReference type="InterPro" id="IPR001647">
    <property type="entry name" value="HTH_TetR"/>
</dbReference>
<proteinExistence type="predicted"/>
<dbReference type="AlphaFoldDB" id="D0WFE4"/>
<evidence type="ECO:0000259" key="3">
    <source>
        <dbReference type="PROSITE" id="PS50977"/>
    </source>
</evidence>